<sequence length="267" mass="30380">MGMTKALSDQLQKCDIVLAVAADLVVSTAETLKGMRSDTTWKQMYKYITDVAKFHNIDIELPKRRRCRPNVIEGFVSLESSGQRECLDNSEVIKVNIYFPVLDVMLSEIDRRFNQVNLDLMKSLQACHPTSPNFLDPSCLNTFASMYDLNTDFLISECMPAKRTLQGKELQSVVDVFCQILPLATAFPTLKRLLQISLTISVSTAQCERSFSALKRIKTYLRTTMVEQRLTDIALLSIERDLSCSINLEEVVTAFQRKDKNRTIVLY</sequence>
<protein>
    <recommendedName>
        <fullName evidence="1">HAT C-terminal dimerisation domain-containing protein</fullName>
    </recommendedName>
</protein>
<proteinExistence type="predicted"/>
<dbReference type="PANTHER" id="PTHR46289">
    <property type="entry name" value="52 KDA REPRESSOR OF THE INHIBITOR OF THE PROTEIN KINASE-LIKE PROTEIN-RELATED"/>
    <property type="match status" value="1"/>
</dbReference>
<dbReference type="InParanoid" id="A0A1X7UNU0"/>
<dbReference type="AlphaFoldDB" id="A0A1X7UNU0"/>
<accession>A0A1X7UNU0</accession>
<feature type="domain" description="HAT C-terminal dimerisation" evidence="1">
    <location>
        <begin position="186"/>
        <end position="242"/>
    </location>
</feature>
<dbReference type="PANTHER" id="PTHR46289:SF14">
    <property type="entry name" value="DUF4371 DOMAIN-CONTAINING PROTEIN"/>
    <property type="match status" value="1"/>
</dbReference>
<dbReference type="InterPro" id="IPR012337">
    <property type="entry name" value="RNaseH-like_sf"/>
</dbReference>
<evidence type="ECO:0000259" key="1">
    <source>
        <dbReference type="Pfam" id="PF05699"/>
    </source>
</evidence>
<dbReference type="InterPro" id="IPR052958">
    <property type="entry name" value="IFN-induced_PKR_regulator"/>
</dbReference>
<dbReference type="OMA" id="ISECMPA"/>
<dbReference type="STRING" id="400682.A0A1X7UNU0"/>
<dbReference type="GO" id="GO:0046983">
    <property type="term" value="F:protein dimerization activity"/>
    <property type="evidence" value="ECO:0007669"/>
    <property type="project" value="InterPro"/>
</dbReference>
<dbReference type="Pfam" id="PF05699">
    <property type="entry name" value="Dimer_Tnp_hAT"/>
    <property type="match status" value="1"/>
</dbReference>
<evidence type="ECO:0000313" key="2">
    <source>
        <dbReference type="EnsemblMetazoa" id="Aqu2.1.29655_001"/>
    </source>
</evidence>
<reference evidence="2" key="1">
    <citation type="submission" date="2017-05" db="UniProtKB">
        <authorList>
            <consortium name="EnsemblMetazoa"/>
        </authorList>
    </citation>
    <scope>IDENTIFICATION</scope>
</reference>
<organism evidence="2">
    <name type="scientific">Amphimedon queenslandica</name>
    <name type="common">Sponge</name>
    <dbReference type="NCBI Taxonomy" id="400682"/>
    <lineage>
        <taxon>Eukaryota</taxon>
        <taxon>Metazoa</taxon>
        <taxon>Porifera</taxon>
        <taxon>Demospongiae</taxon>
        <taxon>Heteroscleromorpha</taxon>
        <taxon>Haplosclerida</taxon>
        <taxon>Niphatidae</taxon>
        <taxon>Amphimedon</taxon>
    </lineage>
</organism>
<dbReference type="eggNOG" id="ENOG502QWCA">
    <property type="taxonomic scope" value="Eukaryota"/>
</dbReference>
<dbReference type="OrthoDB" id="1739706at2759"/>
<dbReference type="SUPFAM" id="SSF53098">
    <property type="entry name" value="Ribonuclease H-like"/>
    <property type="match status" value="1"/>
</dbReference>
<dbReference type="InterPro" id="IPR008906">
    <property type="entry name" value="HATC_C_dom"/>
</dbReference>
<dbReference type="EnsemblMetazoa" id="Aqu2.1.29655_001">
    <property type="protein sequence ID" value="Aqu2.1.29655_001"/>
    <property type="gene ID" value="Aqu2.1.29655"/>
</dbReference>
<name>A0A1X7UNU0_AMPQE</name>